<proteinExistence type="predicted"/>
<keyword evidence="2" id="KW-1185">Reference proteome</keyword>
<dbReference type="AlphaFoldDB" id="A0AAV4UQN4"/>
<evidence type="ECO:0000313" key="1">
    <source>
        <dbReference type="EMBL" id="GIY60088.1"/>
    </source>
</evidence>
<reference evidence="1 2" key="1">
    <citation type="submission" date="2021-06" db="EMBL/GenBank/DDBJ databases">
        <title>Caerostris extrusa draft genome.</title>
        <authorList>
            <person name="Kono N."/>
            <person name="Arakawa K."/>
        </authorList>
    </citation>
    <scope>NUCLEOTIDE SEQUENCE [LARGE SCALE GENOMIC DNA]</scope>
</reference>
<dbReference type="Proteomes" id="UP001054945">
    <property type="component" value="Unassembled WGS sequence"/>
</dbReference>
<comment type="caution">
    <text evidence="1">The sequence shown here is derived from an EMBL/GenBank/DDBJ whole genome shotgun (WGS) entry which is preliminary data.</text>
</comment>
<name>A0AAV4UQN4_CAEEX</name>
<gene>
    <name evidence="1" type="ORF">CEXT_645351</name>
</gene>
<protein>
    <submittedName>
        <fullName evidence="1">Uncharacterized protein</fullName>
    </submittedName>
</protein>
<sequence length="84" mass="9084">MAAAGIADAVPICWPEEKTDDVIDAEIVGDIVPDSVNEEFVTNKDNKRNFANSTDCGRKTIPYSSDPPPVILRRTSSHFLPPGA</sequence>
<accession>A0AAV4UQN4</accession>
<dbReference type="EMBL" id="BPLR01013276">
    <property type="protein sequence ID" value="GIY60088.1"/>
    <property type="molecule type" value="Genomic_DNA"/>
</dbReference>
<evidence type="ECO:0000313" key="2">
    <source>
        <dbReference type="Proteomes" id="UP001054945"/>
    </source>
</evidence>
<organism evidence="1 2">
    <name type="scientific">Caerostris extrusa</name>
    <name type="common">Bark spider</name>
    <name type="synonym">Caerostris bankana</name>
    <dbReference type="NCBI Taxonomy" id="172846"/>
    <lineage>
        <taxon>Eukaryota</taxon>
        <taxon>Metazoa</taxon>
        <taxon>Ecdysozoa</taxon>
        <taxon>Arthropoda</taxon>
        <taxon>Chelicerata</taxon>
        <taxon>Arachnida</taxon>
        <taxon>Araneae</taxon>
        <taxon>Araneomorphae</taxon>
        <taxon>Entelegynae</taxon>
        <taxon>Araneoidea</taxon>
        <taxon>Araneidae</taxon>
        <taxon>Caerostris</taxon>
    </lineage>
</organism>